<dbReference type="EMBL" id="VSSQ01025395">
    <property type="protein sequence ID" value="MPM73489.1"/>
    <property type="molecule type" value="Genomic_DNA"/>
</dbReference>
<name>A0A645C767_9ZZZZ</name>
<reference evidence="2" key="1">
    <citation type="submission" date="2019-08" db="EMBL/GenBank/DDBJ databases">
        <authorList>
            <person name="Kucharzyk K."/>
            <person name="Murdoch R.W."/>
            <person name="Higgins S."/>
            <person name="Loffler F."/>
        </authorList>
    </citation>
    <scope>NUCLEOTIDE SEQUENCE</scope>
</reference>
<dbReference type="PANTHER" id="PTHR37301">
    <property type="entry name" value="DNA-BINDING PROTEIN-RELATED"/>
    <property type="match status" value="1"/>
</dbReference>
<gene>
    <name evidence="2" type="ORF">SDC9_120469</name>
</gene>
<evidence type="ECO:0000259" key="1">
    <source>
        <dbReference type="PROSITE" id="PS50943"/>
    </source>
</evidence>
<protein>
    <recommendedName>
        <fullName evidence="1">HTH cro/C1-type domain-containing protein</fullName>
    </recommendedName>
</protein>
<evidence type="ECO:0000313" key="2">
    <source>
        <dbReference type="EMBL" id="MPM73489.1"/>
    </source>
</evidence>
<dbReference type="Pfam" id="PF13443">
    <property type="entry name" value="HTH_26"/>
    <property type="match status" value="1"/>
</dbReference>
<accession>A0A645C767</accession>
<proteinExistence type="predicted"/>
<dbReference type="GO" id="GO:0003677">
    <property type="term" value="F:DNA binding"/>
    <property type="evidence" value="ECO:0007669"/>
    <property type="project" value="InterPro"/>
</dbReference>
<dbReference type="PROSITE" id="PS50943">
    <property type="entry name" value="HTH_CROC1"/>
    <property type="match status" value="1"/>
</dbReference>
<sequence length="83" mass="9439">MPIAVTLESILMRKNIPFSVFAEKAGVTRSNLSALKSNRTKLIRFSSLDIICKTLDCQPGEILEYIPDEEKVEVREKNRSKEV</sequence>
<dbReference type="AlphaFoldDB" id="A0A645C767"/>
<dbReference type="PANTHER" id="PTHR37301:SF1">
    <property type="entry name" value="DNA-BINDING PROTEIN"/>
    <property type="match status" value="1"/>
</dbReference>
<feature type="domain" description="HTH cro/C1-type" evidence="1">
    <location>
        <begin position="21"/>
        <end position="62"/>
    </location>
</feature>
<dbReference type="InterPro" id="IPR001387">
    <property type="entry name" value="Cro/C1-type_HTH"/>
</dbReference>
<dbReference type="Gene3D" id="1.10.260.40">
    <property type="entry name" value="lambda repressor-like DNA-binding domains"/>
    <property type="match status" value="1"/>
</dbReference>
<comment type="caution">
    <text evidence="2">The sequence shown here is derived from an EMBL/GenBank/DDBJ whole genome shotgun (WGS) entry which is preliminary data.</text>
</comment>
<dbReference type="InterPro" id="IPR010982">
    <property type="entry name" value="Lambda_DNA-bd_dom_sf"/>
</dbReference>
<organism evidence="2">
    <name type="scientific">bioreactor metagenome</name>
    <dbReference type="NCBI Taxonomy" id="1076179"/>
    <lineage>
        <taxon>unclassified sequences</taxon>
        <taxon>metagenomes</taxon>
        <taxon>ecological metagenomes</taxon>
    </lineage>
</organism>
<dbReference type="SUPFAM" id="SSF47413">
    <property type="entry name" value="lambda repressor-like DNA-binding domains"/>
    <property type="match status" value="1"/>
</dbReference>